<evidence type="ECO:0000256" key="1">
    <source>
        <dbReference type="SAM" id="MobiDB-lite"/>
    </source>
</evidence>
<accession>A0A699ZZW3</accession>
<evidence type="ECO:0000313" key="2">
    <source>
        <dbReference type="EMBL" id="GFH24516.1"/>
    </source>
</evidence>
<dbReference type="AlphaFoldDB" id="A0A699ZZW3"/>
<gene>
    <name evidence="2" type="ORF">HaLaN_22325</name>
</gene>
<name>A0A699ZZW3_HAELA</name>
<feature type="non-terminal residue" evidence="2">
    <location>
        <position position="194"/>
    </location>
</feature>
<feature type="compositionally biased region" description="Low complexity" evidence="1">
    <location>
        <begin position="55"/>
        <end position="74"/>
    </location>
</feature>
<comment type="caution">
    <text evidence="2">The sequence shown here is derived from an EMBL/GenBank/DDBJ whole genome shotgun (WGS) entry which is preliminary data.</text>
</comment>
<proteinExistence type="predicted"/>
<reference evidence="2 3" key="1">
    <citation type="submission" date="2020-02" db="EMBL/GenBank/DDBJ databases">
        <title>Draft genome sequence of Haematococcus lacustris strain NIES-144.</title>
        <authorList>
            <person name="Morimoto D."/>
            <person name="Nakagawa S."/>
            <person name="Yoshida T."/>
            <person name="Sawayama S."/>
        </authorList>
    </citation>
    <scope>NUCLEOTIDE SEQUENCE [LARGE SCALE GENOMIC DNA]</scope>
    <source>
        <strain evidence="2 3">NIES-144</strain>
    </source>
</reference>
<organism evidence="2 3">
    <name type="scientific">Haematococcus lacustris</name>
    <name type="common">Green alga</name>
    <name type="synonym">Haematococcus pluvialis</name>
    <dbReference type="NCBI Taxonomy" id="44745"/>
    <lineage>
        <taxon>Eukaryota</taxon>
        <taxon>Viridiplantae</taxon>
        <taxon>Chlorophyta</taxon>
        <taxon>core chlorophytes</taxon>
        <taxon>Chlorophyceae</taxon>
        <taxon>CS clade</taxon>
        <taxon>Chlamydomonadales</taxon>
        <taxon>Haematococcaceae</taxon>
        <taxon>Haematococcus</taxon>
    </lineage>
</organism>
<feature type="region of interest" description="Disordered" evidence="1">
    <location>
        <begin position="37"/>
        <end position="74"/>
    </location>
</feature>
<protein>
    <submittedName>
        <fullName evidence="2">Uncharacterized protein</fullName>
    </submittedName>
</protein>
<dbReference type="Proteomes" id="UP000485058">
    <property type="component" value="Unassembled WGS sequence"/>
</dbReference>
<feature type="non-terminal residue" evidence="2">
    <location>
        <position position="1"/>
    </location>
</feature>
<keyword evidence="3" id="KW-1185">Reference proteome</keyword>
<dbReference type="EMBL" id="BLLF01002555">
    <property type="protein sequence ID" value="GFH24516.1"/>
    <property type="molecule type" value="Genomic_DNA"/>
</dbReference>
<evidence type="ECO:0000313" key="3">
    <source>
        <dbReference type="Proteomes" id="UP000485058"/>
    </source>
</evidence>
<sequence length="194" mass="20496">APVPHTPHLCLPGHTTSYDTPTYQLLVPAAQEQQQQQPLRAAVVEPVSSQEHALASQASTGGSSSSSKRSNISKRSTMSIRFNKLMAAAVQRAHLLMSETPSLLTLISETVVVDGQEWKGMLRVAPSLAYLETIVFSNLGMTSSRPPRPDVEALVVSAASEGSRGDNTVPQEAQVAQQATQVSVAGSPLCQAPA</sequence>